<dbReference type="CDD" id="cd20805">
    <property type="entry name" value="C1_DGK_rpt2"/>
    <property type="match status" value="2"/>
</dbReference>
<feature type="region of interest" description="Disordered" evidence="10">
    <location>
        <begin position="215"/>
        <end position="256"/>
    </location>
</feature>
<keyword evidence="6 9" id="KW-0418">Kinase</keyword>
<dbReference type="GO" id="GO:0016020">
    <property type="term" value="C:membrane"/>
    <property type="evidence" value="ECO:0007669"/>
    <property type="project" value="TreeGrafter"/>
</dbReference>
<keyword evidence="8 9" id="KW-0067">ATP-binding</keyword>
<feature type="compositionally biased region" description="Low complexity" evidence="10">
    <location>
        <begin position="551"/>
        <end position="575"/>
    </location>
</feature>
<feature type="transmembrane region" description="Helical" evidence="11">
    <location>
        <begin position="30"/>
        <end position="52"/>
    </location>
</feature>
<evidence type="ECO:0000259" key="12">
    <source>
        <dbReference type="PROSITE" id="PS50081"/>
    </source>
</evidence>
<dbReference type="SUPFAM" id="SSF111331">
    <property type="entry name" value="NAD kinase/diacylglycerol kinase-like"/>
    <property type="match status" value="1"/>
</dbReference>
<evidence type="ECO:0000256" key="4">
    <source>
        <dbReference type="ARBA" id="ARBA00022737"/>
    </source>
</evidence>
<keyword evidence="5 9" id="KW-0547">Nucleotide-binding</keyword>
<evidence type="ECO:0000256" key="10">
    <source>
        <dbReference type="SAM" id="MobiDB-lite"/>
    </source>
</evidence>
<feature type="domain" description="Phorbol-ester/DAG-type" evidence="12">
    <location>
        <begin position="70"/>
        <end position="120"/>
    </location>
</feature>
<keyword evidence="15" id="KW-1185">Reference proteome</keyword>
<dbReference type="PROSITE" id="PS50146">
    <property type="entry name" value="DAGK"/>
    <property type="match status" value="1"/>
</dbReference>
<dbReference type="Gene3D" id="3.30.60.20">
    <property type="match status" value="1"/>
</dbReference>
<dbReference type="InterPro" id="IPR046349">
    <property type="entry name" value="C1-like_sf"/>
</dbReference>
<dbReference type="EC" id="2.7.1.107" evidence="9"/>
<keyword evidence="11" id="KW-1133">Transmembrane helix</keyword>
<dbReference type="Proteomes" id="UP000070544">
    <property type="component" value="Unassembled WGS sequence"/>
</dbReference>
<sequence>MSANHSPPSLSPGYFVPVDPPEPSVHRTGAVVLGILSLIIGTVILAGLLKLAPNRAVLATRLRRRRPHWNHVWSSNLSVFGPAQFCDHCGNSVLSNGYACLVCGRCSHSSHLDHVDAIQCKHFSEPNTSPVTPVQQLPPTEHRWAHGNIPPNTRCDVCWQPCEDSSRPQLGSRCLWCAAAVHSECRPVVERSPCSLGEVPQAVLDPRWVLPANSEFAKQNGGSGGGAHETTGKSAPQASTAGSKPGTKPPRPAASPTVSAPFLVMDFPSTTTPVLVLINPRSGAQQGPLLLRAFYGLLNPCQICDLSREQPNQFFACFASVLSRCRVLVCGGDGTVGWVLESLSLACGGDSAAMPPVGILPTGTGNDLALVLNWNAPTMPGALCPYLHSVLQGTPSPLDRWRVTVTPRKSTPRTILGSRHTTSKVVYATNYVSIGLDAHIALEFHTAREQRPGWFRSRWINKLIYVFMGTRIAGRTFIARMTGSLGSSTQMASPPTTGERSEDSRLHRPTPVRAAAIPSRSGEELASSQLRSHKRPQSPPTLRRRLGAATSNSPSSSNPLPAISIPSNGSALPPESALPPRSPSPAPVHDLSHIATLHLGGRPVPLDGLAGLILQNIPSYAGGRRLYRPRGDQPAADPSDALLDVVGVWGAAHMAASLAHLTGLEVIGRAPDVELVLKPEPGNGVALQVDGEPWLQEDECVVKIEHVGRVVMLRRADDEVADEDDENDELVQVDDRGRPFSVLKHPPRRSTSLLVGGNQSTLERLFW</sequence>
<dbReference type="OMA" id="IRVHENC"/>
<keyword evidence="4" id="KW-0677">Repeat</keyword>
<keyword evidence="11" id="KW-0472">Membrane</keyword>
<keyword evidence="11" id="KW-0812">Transmembrane</keyword>
<dbReference type="InterPro" id="IPR000756">
    <property type="entry name" value="Diacylglycerol_kin_accessory"/>
</dbReference>
<dbReference type="SMART" id="SM00046">
    <property type="entry name" value="DAGKc"/>
    <property type="match status" value="1"/>
</dbReference>
<protein>
    <recommendedName>
        <fullName evidence="9">Diacylglycerol kinase</fullName>
        <shortName evidence="9">DAG kinase</shortName>
        <ecNumber evidence="9">2.7.1.107</ecNumber>
    </recommendedName>
</protein>
<evidence type="ECO:0000256" key="6">
    <source>
        <dbReference type="ARBA" id="ARBA00022777"/>
    </source>
</evidence>
<feature type="region of interest" description="Disordered" evidence="10">
    <location>
        <begin position="485"/>
        <end position="589"/>
    </location>
</feature>
<dbReference type="Gene3D" id="3.40.50.10330">
    <property type="entry name" value="Probable inorganic polyphosphate/atp-NAD kinase, domain 1"/>
    <property type="match status" value="1"/>
</dbReference>
<evidence type="ECO:0000313" key="15">
    <source>
        <dbReference type="Proteomes" id="UP000070544"/>
    </source>
</evidence>
<evidence type="ECO:0000313" key="14">
    <source>
        <dbReference type="EMBL" id="KXS18898.1"/>
    </source>
</evidence>
<dbReference type="AlphaFoldDB" id="A0A139AQ96"/>
<comment type="catalytic activity">
    <reaction evidence="9">
        <text>a 1,2-diacyl-sn-glycerol + ATP = a 1,2-diacyl-sn-glycero-3-phosphate + ADP + H(+)</text>
        <dbReference type="Rhea" id="RHEA:10272"/>
        <dbReference type="ChEBI" id="CHEBI:15378"/>
        <dbReference type="ChEBI" id="CHEBI:17815"/>
        <dbReference type="ChEBI" id="CHEBI:30616"/>
        <dbReference type="ChEBI" id="CHEBI:58608"/>
        <dbReference type="ChEBI" id="CHEBI:456216"/>
        <dbReference type="EC" id="2.7.1.107"/>
    </reaction>
</comment>
<evidence type="ECO:0000256" key="7">
    <source>
        <dbReference type="ARBA" id="ARBA00022833"/>
    </source>
</evidence>
<keyword evidence="7" id="KW-0862">Zinc</keyword>
<evidence type="ECO:0000256" key="2">
    <source>
        <dbReference type="ARBA" id="ARBA00022679"/>
    </source>
</evidence>
<evidence type="ECO:0000256" key="1">
    <source>
        <dbReference type="ARBA" id="ARBA00009280"/>
    </source>
</evidence>
<evidence type="ECO:0000256" key="8">
    <source>
        <dbReference type="ARBA" id="ARBA00022840"/>
    </source>
</evidence>
<dbReference type="InterPro" id="IPR002219">
    <property type="entry name" value="PKC_DAG/PE"/>
</dbReference>
<organism evidence="14 15">
    <name type="scientific">Gonapodya prolifera (strain JEL478)</name>
    <name type="common">Monoblepharis prolifera</name>
    <dbReference type="NCBI Taxonomy" id="1344416"/>
    <lineage>
        <taxon>Eukaryota</taxon>
        <taxon>Fungi</taxon>
        <taxon>Fungi incertae sedis</taxon>
        <taxon>Chytridiomycota</taxon>
        <taxon>Chytridiomycota incertae sedis</taxon>
        <taxon>Monoblepharidomycetes</taxon>
        <taxon>Monoblepharidales</taxon>
        <taxon>Gonapodyaceae</taxon>
        <taxon>Gonapodya</taxon>
    </lineage>
</organism>
<dbReference type="InterPro" id="IPR016064">
    <property type="entry name" value="NAD/diacylglycerol_kinase_sf"/>
</dbReference>
<evidence type="ECO:0000256" key="9">
    <source>
        <dbReference type="RuleBase" id="RU361128"/>
    </source>
</evidence>
<dbReference type="GO" id="GO:0004143">
    <property type="term" value="F:ATP-dependent diacylglycerol kinase activity"/>
    <property type="evidence" value="ECO:0007669"/>
    <property type="project" value="UniProtKB-EC"/>
</dbReference>
<keyword evidence="3" id="KW-0479">Metal-binding</keyword>
<gene>
    <name evidence="14" type="ORF">M427DRAFT_53379</name>
</gene>
<dbReference type="PANTHER" id="PTHR11255">
    <property type="entry name" value="DIACYLGLYCEROL KINASE"/>
    <property type="match status" value="1"/>
</dbReference>
<feature type="domain" description="DAGKc" evidence="13">
    <location>
        <begin position="269"/>
        <end position="407"/>
    </location>
</feature>
<evidence type="ECO:0000256" key="3">
    <source>
        <dbReference type="ARBA" id="ARBA00022723"/>
    </source>
</evidence>
<dbReference type="InterPro" id="IPR037607">
    <property type="entry name" value="DGK"/>
</dbReference>
<accession>A0A139AQ96</accession>
<dbReference type="PROSITE" id="PS50081">
    <property type="entry name" value="ZF_DAG_PE_2"/>
    <property type="match status" value="2"/>
</dbReference>
<name>A0A139AQ96_GONPJ</name>
<dbReference type="GO" id="GO:0005524">
    <property type="term" value="F:ATP binding"/>
    <property type="evidence" value="ECO:0007669"/>
    <property type="project" value="UniProtKB-KW"/>
</dbReference>
<evidence type="ECO:0000256" key="11">
    <source>
        <dbReference type="SAM" id="Phobius"/>
    </source>
</evidence>
<evidence type="ECO:0000259" key="13">
    <source>
        <dbReference type="PROSITE" id="PS50146"/>
    </source>
</evidence>
<dbReference type="InterPro" id="IPR001206">
    <property type="entry name" value="Diacylglycerol_kinase_cat_dom"/>
</dbReference>
<feature type="compositionally biased region" description="Polar residues" evidence="10">
    <location>
        <begin position="485"/>
        <end position="498"/>
    </location>
</feature>
<dbReference type="SMART" id="SM00045">
    <property type="entry name" value="DAGKa"/>
    <property type="match status" value="1"/>
</dbReference>
<dbReference type="Pfam" id="PF00781">
    <property type="entry name" value="DAGK_cat"/>
    <property type="match status" value="1"/>
</dbReference>
<dbReference type="STRING" id="1344416.A0A139AQ96"/>
<dbReference type="InterPro" id="IPR017438">
    <property type="entry name" value="ATP-NAD_kinase_N"/>
</dbReference>
<dbReference type="OrthoDB" id="242257at2759"/>
<reference evidence="14 15" key="1">
    <citation type="journal article" date="2015" name="Genome Biol. Evol.">
        <title>Phylogenomic analyses indicate that early fungi evolved digesting cell walls of algal ancestors of land plants.</title>
        <authorList>
            <person name="Chang Y."/>
            <person name="Wang S."/>
            <person name="Sekimoto S."/>
            <person name="Aerts A.L."/>
            <person name="Choi C."/>
            <person name="Clum A."/>
            <person name="LaButti K.M."/>
            <person name="Lindquist E.A."/>
            <person name="Yee Ngan C."/>
            <person name="Ohm R.A."/>
            <person name="Salamov A.A."/>
            <person name="Grigoriev I.V."/>
            <person name="Spatafora J.W."/>
            <person name="Berbee M.L."/>
        </authorList>
    </citation>
    <scope>NUCLEOTIDE SEQUENCE [LARGE SCALE GENOMIC DNA]</scope>
    <source>
        <strain evidence="14 15">JEL478</strain>
    </source>
</reference>
<feature type="domain" description="Phorbol-ester/DAG-type" evidence="12">
    <location>
        <begin position="141"/>
        <end position="194"/>
    </location>
</feature>
<feature type="compositionally biased region" description="Pro residues" evidence="10">
    <location>
        <begin position="576"/>
        <end position="586"/>
    </location>
</feature>
<dbReference type="EMBL" id="KQ965740">
    <property type="protein sequence ID" value="KXS18898.1"/>
    <property type="molecule type" value="Genomic_DNA"/>
</dbReference>
<evidence type="ECO:0000256" key="5">
    <source>
        <dbReference type="ARBA" id="ARBA00022741"/>
    </source>
</evidence>
<proteinExistence type="inferred from homology"/>
<feature type="compositionally biased region" description="Polar residues" evidence="10">
    <location>
        <begin position="232"/>
        <end position="242"/>
    </location>
</feature>
<dbReference type="SUPFAM" id="SSF57889">
    <property type="entry name" value="Cysteine-rich domain"/>
    <property type="match status" value="2"/>
</dbReference>
<dbReference type="GO" id="GO:0046872">
    <property type="term" value="F:metal ion binding"/>
    <property type="evidence" value="ECO:0007669"/>
    <property type="project" value="UniProtKB-KW"/>
</dbReference>
<dbReference type="Pfam" id="PF00609">
    <property type="entry name" value="DAGK_acc"/>
    <property type="match status" value="2"/>
</dbReference>
<keyword evidence="2 9" id="KW-0808">Transferase</keyword>
<dbReference type="SMART" id="SM00109">
    <property type="entry name" value="C1"/>
    <property type="match status" value="2"/>
</dbReference>
<comment type="similarity">
    <text evidence="1 9">Belongs to the eukaryotic diacylglycerol kinase family.</text>
</comment>
<dbReference type="GO" id="GO:0007200">
    <property type="term" value="P:phospholipase C-activating G protein-coupled receptor signaling pathway"/>
    <property type="evidence" value="ECO:0007669"/>
    <property type="project" value="InterPro"/>
</dbReference>
<feature type="compositionally biased region" description="Basic residues" evidence="10">
    <location>
        <begin position="531"/>
        <end position="546"/>
    </location>
</feature>